<dbReference type="OrthoDB" id="9772934at2"/>
<dbReference type="NCBIfam" id="TIGR00476">
    <property type="entry name" value="selD"/>
    <property type="match status" value="1"/>
</dbReference>
<dbReference type="Gene3D" id="3.90.650.10">
    <property type="entry name" value="PurM-like C-terminal domain"/>
    <property type="match status" value="1"/>
</dbReference>
<dbReference type="GO" id="GO:0004756">
    <property type="term" value="F:selenide, water dikinase activity"/>
    <property type="evidence" value="ECO:0007669"/>
    <property type="project" value="UniProtKB-UniRule"/>
</dbReference>
<feature type="binding site" evidence="9">
    <location>
        <position position="92"/>
    </location>
    <ligand>
        <name>Mg(2+)</name>
        <dbReference type="ChEBI" id="CHEBI:18420"/>
    </ligand>
</feature>
<dbReference type="InterPro" id="IPR023061">
    <property type="entry name" value="SelD_I"/>
</dbReference>
<comment type="similarity">
    <text evidence="1 9">Belongs to the selenophosphate synthase 1 family. Class I subfamily.</text>
</comment>
<dbReference type="Proteomes" id="UP000249720">
    <property type="component" value="Unassembled WGS sequence"/>
</dbReference>
<keyword evidence="4 9" id="KW-0547">Nucleotide-binding</keyword>
<feature type="binding site" description="in other chain" evidence="9">
    <location>
        <position position="21"/>
    </location>
    <ligand>
        <name>ATP</name>
        <dbReference type="ChEBI" id="CHEBI:30616"/>
        <note>ligand shared between dimeric partners</note>
    </ligand>
</feature>
<dbReference type="FunFam" id="3.30.1330.10:FF:000003">
    <property type="entry name" value="Selenide, water dikinase"/>
    <property type="match status" value="1"/>
</dbReference>
<dbReference type="InterPro" id="IPR010918">
    <property type="entry name" value="PurM-like_C_dom"/>
</dbReference>
<dbReference type="InterPro" id="IPR004536">
    <property type="entry name" value="SPS/SelD"/>
</dbReference>
<dbReference type="GO" id="GO:0016260">
    <property type="term" value="P:selenocysteine biosynthetic process"/>
    <property type="evidence" value="ECO:0007669"/>
    <property type="project" value="InterPro"/>
</dbReference>
<dbReference type="NCBIfam" id="NF002098">
    <property type="entry name" value="PRK00943.1"/>
    <property type="match status" value="1"/>
</dbReference>
<dbReference type="SUPFAM" id="SSF55326">
    <property type="entry name" value="PurM N-terminal domain-like"/>
    <property type="match status" value="1"/>
</dbReference>
<dbReference type="GO" id="GO:0005524">
    <property type="term" value="F:ATP binding"/>
    <property type="evidence" value="ECO:0007669"/>
    <property type="project" value="UniProtKB-UniRule"/>
</dbReference>
<feature type="active site" evidence="9">
    <location>
        <position position="18"/>
    </location>
</feature>
<name>A0A2W7RQ56_9BACT</name>
<dbReference type="Pfam" id="PF00586">
    <property type="entry name" value="AIRS"/>
    <property type="match status" value="1"/>
</dbReference>
<dbReference type="GO" id="GO:0005737">
    <property type="term" value="C:cytoplasm"/>
    <property type="evidence" value="ECO:0007669"/>
    <property type="project" value="TreeGrafter"/>
</dbReference>
<dbReference type="InterPro" id="IPR036676">
    <property type="entry name" value="PurM-like_C_sf"/>
</dbReference>
<reference evidence="12 13" key="1">
    <citation type="submission" date="2018-06" db="EMBL/GenBank/DDBJ databases">
        <title>Genomic Encyclopedia of Archaeal and Bacterial Type Strains, Phase II (KMG-II): from individual species to whole genera.</title>
        <authorList>
            <person name="Goeker M."/>
        </authorList>
    </citation>
    <scope>NUCLEOTIDE SEQUENCE [LARGE SCALE GENOMIC DNA]</scope>
    <source>
        <strain evidence="12 13">DSM 23241</strain>
    </source>
</reference>
<protein>
    <recommendedName>
        <fullName evidence="9">Selenide, water dikinase</fullName>
        <ecNumber evidence="9">2.7.9.3</ecNumber>
    </recommendedName>
    <alternativeName>
        <fullName evidence="9">Selenium donor protein</fullName>
    </alternativeName>
    <alternativeName>
        <fullName evidence="9">Selenophosphate synthase</fullName>
    </alternativeName>
</protein>
<evidence type="ECO:0000256" key="3">
    <source>
        <dbReference type="ARBA" id="ARBA00022723"/>
    </source>
</evidence>
<evidence type="ECO:0000256" key="1">
    <source>
        <dbReference type="ARBA" id="ARBA00008026"/>
    </source>
</evidence>
<keyword evidence="5 9" id="KW-0418">Kinase</keyword>
<feature type="binding site" description="in other chain" evidence="9">
    <location>
        <position position="92"/>
    </location>
    <ligand>
        <name>ATP</name>
        <dbReference type="ChEBI" id="CHEBI:30616"/>
        <note>ligand shared between dimeric partners</note>
    </ligand>
</feature>
<dbReference type="InterPro" id="IPR036921">
    <property type="entry name" value="PurM-like_N_sf"/>
</dbReference>
<keyword evidence="2 9" id="KW-0808">Transferase</keyword>
<dbReference type="InterPro" id="IPR016188">
    <property type="entry name" value="PurM-like_N"/>
</dbReference>
<dbReference type="AlphaFoldDB" id="A0A2W7RQ56"/>
<dbReference type="Gene3D" id="3.30.1330.10">
    <property type="entry name" value="PurM-like, N-terminal domain"/>
    <property type="match status" value="1"/>
</dbReference>
<evidence type="ECO:0000256" key="2">
    <source>
        <dbReference type="ARBA" id="ARBA00022679"/>
    </source>
</evidence>
<keyword evidence="6 9" id="KW-0067">ATP-binding</keyword>
<dbReference type="EC" id="2.7.9.3" evidence="9"/>
<evidence type="ECO:0000256" key="9">
    <source>
        <dbReference type="HAMAP-Rule" id="MF_00625"/>
    </source>
</evidence>
<feature type="binding site" evidence="9">
    <location>
        <position position="228"/>
    </location>
    <ligand>
        <name>Mg(2+)</name>
        <dbReference type="ChEBI" id="CHEBI:18420"/>
    </ligand>
</feature>
<keyword evidence="13" id="KW-1185">Reference proteome</keyword>
<evidence type="ECO:0000256" key="6">
    <source>
        <dbReference type="ARBA" id="ARBA00022840"/>
    </source>
</evidence>
<organism evidence="12 13">
    <name type="scientific">Hydrotalea sandarakina</name>
    <dbReference type="NCBI Taxonomy" id="1004304"/>
    <lineage>
        <taxon>Bacteria</taxon>
        <taxon>Pseudomonadati</taxon>
        <taxon>Bacteroidota</taxon>
        <taxon>Chitinophagia</taxon>
        <taxon>Chitinophagales</taxon>
        <taxon>Chitinophagaceae</taxon>
        <taxon>Hydrotalea</taxon>
    </lineage>
</organism>
<feature type="site" description="Important for catalytic activity" evidence="9">
    <location>
        <position position="21"/>
    </location>
</feature>
<evidence type="ECO:0000313" key="12">
    <source>
        <dbReference type="EMBL" id="PZX62898.1"/>
    </source>
</evidence>
<dbReference type="GO" id="GO:0000287">
    <property type="term" value="F:magnesium ion binding"/>
    <property type="evidence" value="ECO:0007669"/>
    <property type="project" value="UniProtKB-UniRule"/>
</dbReference>
<dbReference type="HAMAP" id="MF_00625">
    <property type="entry name" value="SelD"/>
    <property type="match status" value="1"/>
</dbReference>
<feature type="domain" description="PurM-like N-terminal" evidence="10">
    <location>
        <begin position="51"/>
        <end position="158"/>
    </location>
</feature>
<dbReference type="FunFam" id="3.90.650.10:FF:000004">
    <property type="entry name" value="Selenide, water dikinase"/>
    <property type="match status" value="1"/>
</dbReference>
<dbReference type="RefSeq" id="WP_111295012.1">
    <property type="nucleotide sequence ID" value="NZ_QKZV01000004.1"/>
</dbReference>
<keyword evidence="3 9" id="KW-0479">Metal-binding</keyword>
<comment type="function">
    <text evidence="9">Synthesizes selenophosphate from selenide and ATP.</text>
</comment>
<feature type="binding site" description="in other chain" evidence="9">
    <location>
        <begin position="49"/>
        <end position="51"/>
    </location>
    <ligand>
        <name>ATP</name>
        <dbReference type="ChEBI" id="CHEBI:30616"/>
        <note>ligand shared between dimeric partners</note>
    </ligand>
</feature>
<dbReference type="PIRSF" id="PIRSF036407">
    <property type="entry name" value="Selenphspht_syn"/>
    <property type="match status" value="1"/>
</dbReference>
<accession>A0A2W7RQ56</accession>
<dbReference type="Pfam" id="PF02769">
    <property type="entry name" value="AIRS_C"/>
    <property type="match status" value="1"/>
</dbReference>
<comment type="catalytic activity">
    <reaction evidence="9">
        <text>hydrogenselenide + ATP + H2O = selenophosphate + AMP + phosphate + 2 H(+)</text>
        <dbReference type="Rhea" id="RHEA:18737"/>
        <dbReference type="ChEBI" id="CHEBI:15377"/>
        <dbReference type="ChEBI" id="CHEBI:15378"/>
        <dbReference type="ChEBI" id="CHEBI:16144"/>
        <dbReference type="ChEBI" id="CHEBI:29317"/>
        <dbReference type="ChEBI" id="CHEBI:30616"/>
        <dbReference type="ChEBI" id="CHEBI:43474"/>
        <dbReference type="ChEBI" id="CHEBI:456215"/>
        <dbReference type="EC" id="2.7.9.3"/>
    </reaction>
</comment>
<evidence type="ECO:0000256" key="8">
    <source>
        <dbReference type="ARBA" id="ARBA00023266"/>
    </source>
</evidence>
<comment type="caution">
    <text evidence="12">The sequence shown here is derived from an EMBL/GenBank/DDBJ whole genome shotgun (WGS) entry which is preliminary data.</text>
</comment>
<proteinExistence type="inferred from homology"/>
<feature type="domain" description="PurM-like C-terminal" evidence="11">
    <location>
        <begin position="171"/>
        <end position="350"/>
    </location>
</feature>
<feature type="binding site" evidence="9">
    <location>
        <begin position="140"/>
        <end position="142"/>
    </location>
    <ligand>
        <name>ATP</name>
        <dbReference type="ChEBI" id="CHEBI:30616"/>
        <note>ligand shared between dimeric partners</note>
    </ligand>
</feature>
<evidence type="ECO:0000256" key="7">
    <source>
        <dbReference type="ARBA" id="ARBA00022842"/>
    </source>
</evidence>
<gene>
    <name evidence="9" type="primary">selD</name>
    <name evidence="12" type="ORF">LX80_01593</name>
</gene>
<sequence>MIDSTPIKLTAYSHGAGCGCKIAPKVLDEILQHNTAAPNYAQLLVGNHLKDDAAAYDLGNGTALISTTDFFMPIVDDAFTFGKIAGANAISDVYAMGGKPILAIAILGWPVDKIPAAVAGQVIEGAKAICLEAGIPLAGGHSIDSPEPIFGLAVNGIVPIQHLKRNSTANEGDVILFTKPLGIGILSTSQKRGILTEPHLQLMIKQLTQLNKVGEQLGSISNVHAMTDVTGFGLLGHLTEMCEGASLSAEVFYSKVPVLAEAKQYLLQKAIPGGTKRNQDSYGHKISWNGNYDKEEAMNFLTDPQTNGGLLIAVSQEGLSLVQDVLRTNHLYAEVIGKFVPKQSTAVVVKD</sequence>
<comment type="subunit">
    <text evidence="9">Homodimer.</text>
</comment>
<dbReference type="PANTHER" id="PTHR10256">
    <property type="entry name" value="SELENIDE, WATER DIKINASE"/>
    <property type="match status" value="1"/>
</dbReference>
<evidence type="ECO:0000259" key="10">
    <source>
        <dbReference type="Pfam" id="PF00586"/>
    </source>
</evidence>
<dbReference type="PANTHER" id="PTHR10256:SF0">
    <property type="entry name" value="INACTIVE SELENIDE, WATER DIKINASE-LIKE PROTEIN-RELATED"/>
    <property type="match status" value="1"/>
</dbReference>
<evidence type="ECO:0000256" key="5">
    <source>
        <dbReference type="ARBA" id="ARBA00022777"/>
    </source>
</evidence>
<evidence type="ECO:0000256" key="4">
    <source>
        <dbReference type="ARBA" id="ARBA00022741"/>
    </source>
</evidence>
<feature type="binding site" description="in other chain" evidence="9">
    <location>
        <position position="69"/>
    </location>
    <ligand>
        <name>ATP</name>
        <dbReference type="ChEBI" id="CHEBI:30616"/>
        <note>ligand shared between dimeric partners</note>
    </ligand>
</feature>
<dbReference type="CDD" id="cd02195">
    <property type="entry name" value="SelD"/>
    <property type="match status" value="1"/>
</dbReference>
<feature type="binding site" evidence="9">
    <location>
        <position position="52"/>
    </location>
    <ligand>
        <name>Mg(2+)</name>
        <dbReference type="ChEBI" id="CHEBI:18420"/>
    </ligand>
</feature>
<evidence type="ECO:0000313" key="13">
    <source>
        <dbReference type="Proteomes" id="UP000249720"/>
    </source>
</evidence>
<comment type="cofactor">
    <cofactor evidence="9">
        <name>Mg(2+)</name>
        <dbReference type="ChEBI" id="CHEBI:18420"/>
    </cofactor>
    <text evidence="9">Binds 1 Mg(2+) ion per monomer.</text>
</comment>
<keyword evidence="8 9" id="KW-0711">Selenium</keyword>
<dbReference type="SUPFAM" id="SSF56042">
    <property type="entry name" value="PurM C-terminal domain-like"/>
    <property type="match status" value="1"/>
</dbReference>
<keyword evidence="7 9" id="KW-0460">Magnesium</keyword>
<dbReference type="EMBL" id="QKZV01000004">
    <property type="protein sequence ID" value="PZX62898.1"/>
    <property type="molecule type" value="Genomic_DNA"/>
</dbReference>
<evidence type="ECO:0000259" key="11">
    <source>
        <dbReference type="Pfam" id="PF02769"/>
    </source>
</evidence>